<reference evidence="4" key="1">
    <citation type="submission" date="2018-06" db="EMBL/GenBank/DDBJ databases">
        <authorList>
            <person name="Zhirakovskaya E."/>
        </authorList>
    </citation>
    <scope>NUCLEOTIDE SEQUENCE</scope>
</reference>
<dbReference type="PANTHER" id="PTHR43278:SF4">
    <property type="entry name" value="NAD(P)H-DEPENDENT FMN-CONTAINING OXIDOREDUCTASE YWQN-RELATED"/>
    <property type="match status" value="1"/>
</dbReference>
<accession>A0A3B1AD35</accession>
<evidence type="ECO:0000259" key="3">
    <source>
        <dbReference type="Pfam" id="PF03358"/>
    </source>
</evidence>
<protein>
    <recommendedName>
        <fullName evidence="3">NADPH-dependent FMN reductase-like domain-containing protein</fullName>
    </recommendedName>
</protein>
<organism evidence="4">
    <name type="scientific">hydrothermal vent metagenome</name>
    <dbReference type="NCBI Taxonomy" id="652676"/>
    <lineage>
        <taxon>unclassified sequences</taxon>
        <taxon>metagenomes</taxon>
        <taxon>ecological metagenomes</taxon>
    </lineage>
</organism>
<dbReference type="InterPro" id="IPR005025">
    <property type="entry name" value="FMN_Rdtase-like_dom"/>
</dbReference>
<dbReference type="InterPro" id="IPR029039">
    <property type="entry name" value="Flavoprotein-like_sf"/>
</dbReference>
<gene>
    <name evidence="4" type="ORF">MNBD_GAMMA21-2513</name>
</gene>
<evidence type="ECO:0000256" key="2">
    <source>
        <dbReference type="ARBA" id="ARBA00022643"/>
    </source>
</evidence>
<evidence type="ECO:0000313" key="4">
    <source>
        <dbReference type="EMBL" id="VAW97427.1"/>
    </source>
</evidence>
<dbReference type="Pfam" id="PF03358">
    <property type="entry name" value="FMN_red"/>
    <property type="match status" value="1"/>
</dbReference>
<sequence length="177" mass="20238">MTETIAVFGSARRNGNTGKFIDWISEILDIDVIDLAEKDISPYDYEHNNINDDFIPIMDKVLKHKKIIFVSPVYWYAMSAQMKTFIDRMSDFLDVNDLEDKGRKLRGKIGYVVCTSISPIADQSFVNSFKNTFEYLGMKYGGHIHANCIEGYIASQYADDVDYFVEAVKSSIVCKRV</sequence>
<dbReference type="InterPro" id="IPR051796">
    <property type="entry name" value="ISF_SsuE-like"/>
</dbReference>
<dbReference type="AlphaFoldDB" id="A0A3B1AD35"/>
<keyword evidence="1" id="KW-0285">Flavoprotein</keyword>
<proteinExistence type="predicted"/>
<feature type="domain" description="NADPH-dependent FMN reductase-like" evidence="3">
    <location>
        <begin position="5"/>
        <end position="142"/>
    </location>
</feature>
<dbReference type="Gene3D" id="3.40.50.360">
    <property type="match status" value="1"/>
</dbReference>
<dbReference type="SUPFAM" id="SSF52218">
    <property type="entry name" value="Flavoproteins"/>
    <property type="match status" value="1"/>
</dbReference>
<name>A0A3B1AD35_9ZZZZ</name>
<dbReference type="GO" id="GO:0016491">
    <property type="term" value="F:oxidoreductase activity"/>
    <property type="evidence" value="ECO:0007669"/>
    <property type="project" value="InterPro"/>
</dbReference>
<evidence type="ECO:0000256" key="1">
    <source>
        <dbReference type="ARBA" id="ARBA00022630"/>
    </source>
</evidence>
<dbReference type="PANTHER" id="PTHR43278">
    <property type="entry name" value="NAD(P)H-DEPENDENT FMN-CONTAINING OXIDOREDUCTASE YWQN-RELATED"/>
    <property type="match status" value="1"/>
</dbReference>
<keyword evidence="2" id="KW-0288">FMN</keyword>
<dbReference type="EMBL" id="UOFR01000049">
    <property type="protein sequence ID" value="VAW97427.1"/>
    <property type="molecule type" value="Genomic_DNA"/>
</dbReference>